<sequence>MAVVHESSTVRTQDFPCSKGDVSFRWWVGNEVSCPI</sequence>
<name>A0A822ZNQ7_NELNU</name>
<dbReference type="AlphaFoldDB" id="A0A822ZNQ7"/>
<evidence type="ECO:0000313" key="2">
    <source>
        <dbReference type="Proteomes" id="UP000607653"/>
    </source>
</evidence>
<organism evidence="1 2">
    <name type="scientific">Nelumbo nucifera</name>
    <name type="common">Sacred lotus</name>
    <dbReference type="NCBI Taxonomy" id="4432"/>
    <lineage>
        <taxon>Eukaryota</taxon>
        <taxon>Viridiplantae</taxon>
        <taxon>Streptophyta</taxon>
        <taxon>Embryophyta</taxon>
        <taxon>Tracheophyta</taxon>
        <taxon>Spermatophyta</taxon>
        <taxon>Magnoliopsida</taxon>
        <taxon>Proteales</taxon>
        <taxon>Nelumbonaceae</taxon>
        <taxon>Nelumbo</taxon>
    </lineage>
</organism>
<keyword evidence="2" id="KW-1185">Reference proteome</keyword>
<gene>
    <name evidence="1" type="ORF">HUJ06_016798</name>
</gene>
<proteinExistence type="predicted"/>
<evidence type="ECO:0000313" key="1">
    <source>
        <dbReference type="EMBL" id="DAD46862.1"/>
    </source>
</evidence>
<dbReference type="Proteomes" id="UP000607653">
    <property type="component" value="Unassembled WGS sequence"/>
</dbReference>
<comment type="caution">
    <text evidence="1">The sequence shown here is derived from an EMBL/GenBank/DDBJ whole genome shotgun (WGS) entry which is preliminary data.</text>
</comment>
<dbReference type="EMBL" id="DUZY01000008">
    <property type="protein sequence ID" value="DAD46862.1"/>
    <property type="molecule type" value="Genomic_DNA"/>
</dbReference>
<reference evidence="1 2" key="1">
    <citation type="journal article" date="2020" name="Mol. Biol. Evol.">
        <title>Distinct Expression and Methylation Patterns for Genes with Different Fates following a Single Whole-Genome Duplication in Flowering Plants.</title>
        <authorList>
            <person name="Shi T."/>
            <person name="Rahmani R.S."/>
            <person name="Gugger P.F."/>
            <person name="Wang M."/>
            <person name="Li H."/>
            <person name="Zhang Y."/>
            <person name="Li Z."/>
            <person name="Wang Q."/>
            <person name="Van de Peer Y."/>
            <person name="Marchal K."/>
            <person name="Chen J."/>
        </authorList>
    </citation>
    <scope>NUCLEOTIDE SEQUENCE [LARGE SCALE GENOMIC DNA]</scope>
    <source>
        <tissue evidence="1">Leaf</tissue>
    </source>
</reference>
<accession>A0A822ZNQ7</accession>
<protein>
    <submittedName>
        <fullName evidence="1">Uncharacterized protein</fullName>
    </submittedName>
</protein>